<dbReference type="Gramene" id="EOY34202">
    <property type="protein sequence ID" value="EOY34202"/>
    <property type="gene ID" value="TCM_041944"/>
</dbReference>
<dbReference type="HOGENOM" id="CLU_395065_0_0_1"/>
<dbReference type="GO" id="GO:0008233">
    <property type="term" value="F:peptidase activity"/>
    <property type="evidence" value="ECO:0007669"/>
    <property type="project" value="UniProtKB-KW"/>
</dbReference>
<dbReference type="InterPro" id="IPR036397">
    <property type="entry name" value="RNaseH_sf"/>
</dbReference>
<keyword evidence="1" id="KW-0645">Protease</keyword>
<feature type="domain" description="Retrovirus-related Pol polyprotein from transposon TNT 1-94-like beta-barrel" evidence="2">
    <location>
        <begin position="241"/>
        <end position="298"/>
    </location>
</feature>
<evidence type="ECO:0000256" key="1">
    <source>
        <dbReference type="ARBA" id="ARBA00022670"/>
    </source>
</evidence>
<dbReference type="AlphaFoldDB" id="A0A061GYD4"/>
<dbReference type="Proteomes" id="UP000026915">
    <property type="component" value="Chromosome 9"/>
</dbReference>
<evidence type="ECO:0000313" key="4">
    <source>
        <dbReference type="EMBL" id="EOY34202.1"/>
    </source>
</evidence>
<organism evidence="4 5">
    <name type="scientific">Theobroma cacao</name>
    <name type="common">Cacao</name>
    <name type="synonym">Cocoa</name>
    <dbReference type="NCBI Taxonomy" id="3641"/>
    <lineage>
        <taxon>Eukaryota</taxon>
        <taxon>Viridiplantae</taxon>
        <taxon>Streptophyta</taxon>
        <taxon>Embryophyta</taxon>
        <taxon>Tracheophyta</taxon>
        <taxon>Spermatophyta</taxon>
        <taxon>Magnoliopsida</taxon>
        <taxon>eudicotyledons</taxon>
        <taxon>Gunneridae</taxon>
        <taxon>Pentapetalae</taxon>
        <taxon>rosids</taxon>
        <taxon>malvids</taxon>
        <taxon>Malvales</taxon>
        <taxon>Malvaceae</taxon>
        <taxon>Byttnerioideae</taxon>
        <taxon>Theobroma</taxon>
    </lineage>
</organism>
<accession>A0A061GYD4</accession>
<dbReference type="GO" id="GO:0006508">
    <property type="term" value="P:proteolysis"/>
    <property type="evidence" value="ECO:0007669"/>
    <property type="project" value="UniProtKB-KW"/>
</dbReference>
<dbReference type="CDD" id="cd09272">
    <property type="entry name" value="RNase_HI_RT_Ty1"/>
    <property type="match status" value="1"/>
</dbReference>
<name>A0A061GYD4_THECC</name>
<dbReference type="Gene3D" id="3.30.420.10">
    <property type="entry name" value="Ribonuclease H-like superfamily/Ribonuclease H"/>
    <property type="match status" value="1"/>
</dbReference>
<dbReference type="InterPro" id="IPR054722">
    <property type="entry name" value="PolX-like_BBD"/>
</dbReference>
<proteinExistence type="predicted"/>
<dbReference type="EMBL" id="CM001887">
    <property type="protein sequence ID" value="EOY34202.1"/>
    <property type="molecule type" value="Genomic_DNA"/>
</dbReference>
<reference evidence="4 5" key="1">
    <citation type="journal article" date="2013" name="Genome Biol.">
        <title>The genome sequence of the most widely cultivated cacao type and its use to identify candidate genes regulating pod color.</title>
        <authorList>
            <person name="Motamayor J.C."/>
            <person name="Mockaitis K."/>
            <person name="Schmutz J."/>
            <person name="Haiminen N."/>
            <person name="Iii D.L."/>
            <person name="Cornejo O."/>
            <person name="Findley S.D."/>
            <person name="Zheng P."/>
            <person name="Utro F."/>
            <person name="Royaert S."/>
            <person name="Saski C."/>
            <person name="Jenkins J."/>
            <person name="Podicheti R."/>
            <person name="Zhao M."/>
            <person name="Scheffler B.E."/>
            <person name="Stack J.C."/>
            <person name="Feltus F.A."/>
            <person name="Mustiga G.M."/>
            <person name="Amores F."/>
            <person name="Phillips W."/>
            <person name="Marelli J.P."/>
            <person name="May G.D."/>
            <person name="Shapiro H."/>
            <person name="Ma J."/>
            <person name="Bustamante C.D."/>
            <person name="Schnell R.J."/>
            <person name="Main D."/>
            <person name="Gilbert D."/>
            <person name="Parida L."/>
            <person name="Kuhn D.N."/>
        </authorList>
    </citation>
    <scope>NUCLEOTIDE SEQUENCE [LARGE SCALE GENOMIC DNA]</scope>
    <source>
        <strain evidence="5">cv. Matina 1-6</strain>
    </source>
</reference>
<dbReference type="Pfam" id="PF22936">
    <property type="entry name" value="Pol_BBD"/>
    <property type="match status" value="1"/>
</dbReference>
<dbReference type="eggNOG" id="KOG0017">
    <property type="taxonomic scope" value="Eukaryota"/>
</dbReference>
<dbReference type="InterPro" id="IPR057670">
    <property type="entry name" value="SH3_retrovirus"/>
</dbReference>
<dbReference type="PANTHER" id="PTHR42648">
    <property type="entry name" value="TRANSPOSASE, PUTATIVE-RELATED"/>
    <property type="match status" value="1"/>
</dbReference>
<feature type="domain" description="Retroviral polymerase SH3-like" evidence="3">
    <location>
        <begin position="448"/>
        <end position="500"/>
    </location>
</feature>
<evidence type="ECO:0000259" key="3">
    <source>
        <dbReference type="Pfam" id="PF25597"/>
    </source>
</evidence>
<dbReference type="SUPFAM" id="SSF53098">
    <property type="entry name" value="Ribonuclease H-like"/>
    <property type="match status" value="1"/>
</dbReference>
<dbReference type="InParanoid" id="A0A061GYD4"/>
<dbReference type="OMA" id="LAKVEIC"/>
<keyword evidence="1" id="KW-0378">Hydrolase</keyword>
<dbReference type="GO" id="GO:0003676">
    <property type="term" value="F:nucleic acid binding"/>
    <property type="evidence" value="ECO:0007669"/>
    <property type="project" value="InterPro"/>
</dbReference>
<dbReference type="Pfam" id="PF25597">
    <property type="entry name" value="SH3_retrovirus"/>
    <property type="match status" value="1"/>
</dbReference>
<evidence type="ECO:0000259" key="2">
    <source>
        <dbReference type="Pfam" id="PF22936"/>
    </source>
</evidence>
<dbReference type="InterPro" id="IPR012337">
    <property type="entry name" value="RNaseH-like_sf"/>
</dbReference>
<gene>
    <name evidence="4" type="ORF">TCM_041944</name>
</gene>
<protein>
    <recommendedName>
        <fullName evidence="6">Integrase catalytic domain-containing protein</fullName>
    </recommendedName>
</protein>
<evidence type="ECO:0008006" key="6">
    <source>
        <dbReference type="Google" id="ProtNLM"/>
    </source>
</evidence>
<dbReference type="InterPro" id="IPR039537">
    <property type="entry name" value="Retrotran_Ty1/copia-like"/>
</dbReference>
<keyword evidence="5" id="KW-1185">Reference proteome</keyword>
<dbReference type="PANTHER" id="PTHR42648:SF28">
    <property type="entry name" value="TRANSPOSON-ENCODED PROTEIN WITH RIBONUCLEASE H-LIKE AND RETROVIRUS ZINC FINGER-LIKE DOMAINS"/>
    <property type="match status" value="1"/>
</dbReference>
<dbReference type="Pfam" id="PF14223">
    <property type="entry name" value="Retrotran_gag_2"/>
    <property type="match status" value="1"/>
</dbReference>
<evidence type="ECO:0000313" key="5">
    <source>
        <dbReference type="Proteomes" id="UP000026915"/>
    </source>
</evidence>
<sequence>MVTSSTKYEIEKFNGRNDFSLWCVKMCALLVQQGLLKALKEKEHLLSNLSNGEKDNLMEKAHSAILLALSDEVIREVTDEESAIAVWLKLKSIYMTKSLMNRLYIKQRLYTLKMSEGTSVNTHIDEFNRVILDLKNIDVKIEDEDLALILLCSLPPSYENFMDTMLYGRDTFTFEDVRASLNSKELKKKVGHFRQDCTKFKDDEKINKFVNTVNVVGDDFDTFEETDNVLTITNDNLMDTWILDLACCFHICLRRDWFSTYQSVDMGTVQLEDDFSLSVVGIGTIRIKMFDGMVRSLEGKLSNDLYCLVGNTVIETVSVVSSNDPEDDVLTEKQTKKRIESFQIDKGLEFCKGEFGLFYKNEKIVRYCTVVKTPHQNGIVEWMKKTLLERAKYMFSNVGLTKVFWTKAINKACYLVNRFSSTTIEFKTLKKVWSGKPADYSILRVFGCLVHARVSDGKLELRATECIFLGYAYEVKDYRLWCTDCKFPKFMVSRDVTFNKFALLCGIKSRIANTDQEVGKQMELEINALVIVRDDIEIDEPYFYHEEITYVESSKKIEFIHWDQTWELVKTLKGTIEVGLVCEGGANISRNVVGFSKSDFASDLDSKRSRMGYMFTFSRSAISWKVVVALFTTEVKYMAVTEAVKEALWLRDLVSDLCFGQESRLLEALWGSGGVDRDWFVRWSLVNASLRSSKDRTT</sequence>